<evidence type="ECO:0000313" key="4">
    <source>
        <dbReference type="Proteomes" id="UP000016569"/>
    </source>
</evidence>
<reference evidence="4" key="1">
    <citation type="journal article" date="2013" name="Genome Announc.">
        <title>Draft Genome Sequence of the Dimorphic Prosthecate Bacterium Brevundimonas abyssalis TAR-001T.</title>
        <authorList>
            <person name="Tsubouchi T."/>
            <person name="Nishi S."/>
            <person name="Usui K."/>
            <person name="Shimane Y."/>
            <person name="Takaki Y."/>
            <person name="Maruyama T."/>
            <person name="Hatada Y."/>
        </authorList>
    </citation>
    <scope>NUCLEOTIDE SEQUENCE [LARGE SCALE GENOMIC DNA]</scope>
    <source>
        <strain evidence="4">TAR-001</strain>
    </source>
</reference>
<feature type="domain" description="M23ase beta-sheet core" evidence="2">
    <location>
        <begin position="2"/>
        <end position="60"/>
    </location>
</feature>
<dbReference type="PANTHER" id="PTHR21666">
    <property type="entry name" value="PEPTIDASE-RELATED"/>
    <property type="match status" value="1"/>
</dbReference>
<dbReference type="GO" id="GO:0004222">
    <property type="term" value="F:metalloendopeptidase activity"/>
    <property type="evidence" value="ECO:0007669"/>
    <property type="project" value="TreeGrafter"/>
</dbReference>
<keyword evidence="4" id="KW-1185">Reference proteome</keyword>
<dbReference type="AlphaFoldDB" id="A0A8E0NDI8"/>
<dbReference type="Gene3D" id="2.70.70.10">
    <property type="entry name" value="Glucose Permease (Domain IIA)"/>
    <property type="match status" value="1"/>
</dbReference>
<accession>A0A8E0NDI8</accession>
<dbReference type="Proteomes" id="UP000016569">
    <property type="component" value="Unassembled WGS sequence"/>
</dbReference>
<organism evidence="3 4">
    <name type="scientific">Brevundimonas abyssalis TAR-001</name>
    <dbReference type="NCBI Taxonomy" id="1391729"/>
    <lineage>
        <taxon>Bacteria</taxon>
        <taxon>Pseudomonadati</taxon>
        <taxon>Pseudomonadota</taxon>
        <taxon>Alphaproteobacteria</taxon>
        <taxon>Caulobacterales</taxon>
        <taxon>Caulobacteraceae</taxon>
        <taxon>Brevundimonas</taxon>
    </lineage>
</organism>
<evidence type="ECO:0000259" key="2">
    <source>
        <dbReference type="Pfam" id="PF01551"/>
    </source>
</evidence>
<sequence length="70" mass="7554">MIIIHRDGWRTVYAHLGSATVAFGDEVRQGQEIGTVGLTAGDGRPSIAFEIRHMRGGQPVAVDPTTLLPR</sequence>
<dbReference type="InterPro" id="IPR011055">
    <property type="entry name" value="Dup_hybrid_motif"/>
</dbReference>
<evidence type="ECO:0000256" key="1">
    <source>
        <dbReference type="ARBA" id="ARBA00022729"/>
    </source>
</evidence>
<dbReference type="PANTHER" id="PTHR21666:SF289">
    <property type="entry name" value="L-ALA--D-GLU ENDOPEPTIDASE"/>
    <property type="match status" value="1"/>
</dbReference>
<keyword evidence="3" id="KW-0449">Lipoprotein</keyword>
<dbReference type="InterPro" id="IPR050570">
    <property type="entry name" value="Cell_wall_metabolism_enzyme"/>
</dbReference>
<keyword evidence="1" id="KW-0732">Signal</keyword>
<protein>
    <submittedName>
        <fullName evidence="3">Lipoprotein NlpD</fullName>
    </submittedName>
</protein>
<name>A0A8E0NDI8_9CAUL</name>
<evidence type="ECO:0000313" key="3">
    <source>
        <dbReference type="EMBL" id="GAD60407.1"/>
    </source>
</evidence>
<dbReference type="Pfam" id="PF01551">
    <property type="entry name" value="Peptidase_M23"/>
    <property type="match status" value="1"/>
</dbReference>
<dbReference type="CDD" id="cd12797">
    <property type="entry name" value="M23_peptidase"/>
    <property type="match status" value="1"/>
</dbReference>
<dbReference type="EMBL" id="BATC01000072">
    <property type="protein sequence ID" value="GAD60407.1"/>
    <property type="molecule type" value="Genomic_DNA"/>
</dbReference>
<gene>
    <name evidence="3" type="ORF">MBEBAB_2657</name>
</gene>
<comment type="caution">
    <text evidence="3">The sequence shown here is derived from an EMBL/GenBank/DDBJ whole genome shotgun (WGS) entry which is preliminary data.</text>
</comment>
<dbReference type="InterPro" id="IPR016047">
    <property type="entry name" value="M23ase_b-sheet_dom"/>
</dbReference>
<proteinExistence type="predicted"/>
<dbReference type="SUPFAM" id="SSF51261">
    <property type="entry name" value="Duplicated hybrid motif"/>
    <property type="match status" value="1"/>
</dbReference>